<accession>A0A3G1L0X7</accession>
<evidence type="ECO:0000313" key="3">
    <source>
        <dbReference type="Proteomes" id="UP000323521"/>
    </source>
</evidence>
<dbReference type="KEGG" id="fwa:DCMF_01835"/>
<feature type="domain" description="Cytidyltransferase-like" evidence="1">
    <location>
        <begin position="914"/>
        <end position="1077"/>
    </location>
</feature>
<dbReference type="SUPFAM" id="SSF48371">
    <property type="entry name" value="ARM repeat"/>
    <property type="match status" value="1"/>
</dbReference>
<dbReference type="InterPro" id="IPR004821">
    <property type="entry name" value="Cyt_trans-like"/>
</dbReference>
<protein>
    <submittedName>
        <fullName evidence="2">Cytidyltransferase</fullName>
    </submittedName>
</protein>
<dbReference type="SUPFAM" id="SSF109604">
    <property type="entry name" value="HD-domain/PDEase-like"/>
    <property type="match status" value="1"/>
</dbReference>
<dbReference type="CDD" id="cd00077">
    <property type="entry name" value="HDc"/>
    <property type="match status" value="1"/>
</dbReference>
<dbReference type="InterPro" id="IPR014729">
    <property type="entry name" value="Rossmann-like_a/b/a_fold"/>
</dbReference>
<reference evidence="2 3" key="1">
    <citation type="submission" date="2016-10" db="EMBL/GenBank/DDBJ databases">
        <title>Complete Genome Sequence of Peptococcaceae strain DCMF.</title>
        <authorList>
            <person name="Edwards R.J."/>
            <person name="Holland S.I."/>
            <person name="Deshpande N.P."/>
            <person name="Wong Y.K."/>
            <person name="Ertan H."/>
            <person name="Manefield M."/>
            <person name="Russell T.L."/>
            <person name="Lee M.J."/>
        </authorList>
    </citation>
    <scope>NUCLEOTIDE SEQUENCE [LARGE SCALE GENOMIC DNA]</scope>
    <source>
        <strain evidence="2 3">DCMF</strain>
    </source>
</reference>
<sequence length="1628" mass="188590">MQLYQNMVHRLLDPKWLGQFTVLAPAVKRWVKTPDFLSQIERMVDKKDYTCQNVFSLCGPVLSEIAGEDEPQDWLSFIYRYAVGKSFPHTVDFYASQGLSEACMLFLESLRVVSEFQKSFGEDDTWQSKYPMNFLTRKEENNLENPEEYKQFLHAFQKDYVYEMMKINQEVIGFNSLDHILGVHFLSLYIGRQLAEAGLPIDLGRVSGAAAGHDIGKFGCRDNEMSRVPYVHYYYSGEWFKRHQIVYIRHVAIHHSTWDLELENLSLESLILIYADFRVKNLGRKMHIYALADSFDVILQKLDNVDQAKERRYRRVYAKLKDFEDYLVSLGIGIDPHQGQRPVPKDGLVNCALLQGKEVIESIKYLAINHNINLMYQLRNEVSLNTVLEMARSENDWHNLRTYLRIFEEYSTYLTQKQKLNTIKFLYEQMIHPEDDIRRQCAELIGTLIAIFDEELKKEVPEGVSVPKPELTSMELFDQYLQLFFLPDHKIIPLHRTWIWYSVSAMIASLFRTCRPAKKRDYRQVLLKYYQKDGKNTRDFELYLIDAAKYLPVDDPDDSLGDLYRYLGEMIESPENTLRICAWDTTLFLVPLLPKEDVFCQDLKRKLTQKPVYSRLAPENFIKGKIVQLLDADGLTKEKYHNFCVMDYAQIPDIFLSNLKTAVDWVSKKIQVEILVEYALENPHMEALHTAMHFCNLLKSSGVESIRNQAGEALVRIVPVLSLEQRNDVVVELLRALEIRGYQFSEIPYFLGRLLISLQPVELDEMIEGFIQHIKQPNPKLIYLLLRTIGVAIENYPQYHEAFREEEPSFQARLEKMLGILLNGLGNYNSQIKQMAFSVIGKEIFGSQHLSLKEKNHIFRLFAKKVLTLLSDDKKHTLVFLTNAAGLNHIYRFISDYVFFLGEIELKVPEKVAFFPGAFDPYSLSHKEITRTIRNMGFEVYLQTDEFSWSKLTLPNKLRRNIIQMSIAEELNIYLYPDDSPTNLVNGADLKLLRTNFPHSEVYMVVGSDVILNASAYQSPGGEDSIYTFSHIIFERKNGPDEVDQGLDEAIKTIKGKIIKLALPLQYEDISSTQIRNYIDENRDISSLVDPLAQQYIYENGFYRREPQYKTLIGTISIKVDLIKKMTVRIEQELSMLFPGDDNSAVLKKLSDLTQKFSAKMMAIRDVNQGGKILGFSVFHNVRAHDFYLEFKNSMISEYIRENAVGRIVIIDGIFVDRAAAWENLEQTILSETLAFCLGDEYHYAVYKNEIEDDRYLNEILQLHGFQRLPYDNETHPVFLVNMNTPCTLMLNVEAGIKEPLRSNSHVKAAIARSRQRLQKALTTLYPGNLVLTFDMKMIHEVLIQKICDENGVPTVPALPRRLGRAMCVPFGNILNRYIVPNTVTKALHTEKYYAPDIKSFTIRSFPHYLNLENQMKMLKSFNRPVILVDDLLHKGYRVKAIDPLLKDAKVEVEKIMVGLLSGRGKELMDIQNRKVDGAYFIPRLKAWFNEDILYPFIGGDTLWRGVYPERNLLPSVNLILPYAAPHFLNDAPNSALYNMSEVCIENAVDILTTLEQEYLAAHGRTLTLALLGEVFIAPRCPDQGQDMNYDLKYSPSYYLQNDLEMLRRIEQFVDQTKNTTYPSQYYY</sequence>
<organism evidence="2 3">
    <name type="scientific">Formimonas warabiya</name>
    <dbReference type="NCBI Taxonomy" id="1761012"/>
    <lineage>
        <taxon>Bacteria</taxon>
        <taxon>Bacillati</taxon>
        <taxon>Bacillota</taxon>
        <taxon>Clostridia</taxon>
        <taxon>Eubacteriales</taxon>
        <taxon>Peptococcaceae</taxon>
        <taxon>Candidatus Formimonas</taxon>
    </lineage>
</organism>
<name>A0A3G1L0X7_FORW1</name>
<dbReference type="InterPro" id="IPR003607">
    <property type="entry name" value="HD/PDEase_dom"/>
</dbReference>
<evidence type="ECO:0000313" key="2">
    <source>
        <dbReference type="EMBL" id="ATW28301.1"/>
    </source>
</evidence>
<keyword evidence="3" id="KW-1185">Reference proteome</keyword>
<dbReference type="Pfam" id="PF01467">
    <property type="entry name" value="CTP_transf_like"/>
    <property type="match status" value="1"/>
</dbReference>
<evidence type="ECO:0000259" key="1">
    <source>
        <dbReference type="Pfam" id="PF01467"/>
    </source>
</evidence>
<dbReference type="Gene3D" id="3.40.50.620">
    <property type="entry name" value="HUPs"/>
    <property type="match status" value="1"/>
</dbReference>
<proteinExistence type="predicted"/>
<dbReference type="InterPro" id="IPR016024">
    <property type="entry name" value="ARM-type_fold"/>
</dbReference>
<dbReference type="EMBL" id="CP017634">
    <property type="protein sequence ID" value="ATW28301.1"/>
    <property type="molecule type" value="Genomic_DNA"/>
</dbReference>
<gene>
    <name evidence="2" type="ORF">DCMF_01835</name>
</gene>
<dbReference type="SUPFAM" id="SSF52374">
    <property type="entry name" value="Nucleotidylyl transferase"/>
    <property type="match status" value="1"/>
</dbReference>
<dbReference type="OrthoDB" id="1703792at2"/>
<dbReference type="GO" id="GO:0016740">
    <property type="term" value="F:transferase activity"/>
    <property type="evidence" value="ECO:0007669"/>
    <property type="project" value="UniProtKB-KW"/>
</dbReference>
<keyword evidence="2" id="KW-0808">Transferase</keyword>
<dbReference type="Proteomes" id="UP000323521">
    <property type="component" value="Chromosome"/>
</dbReference>